<dbReference type="SUPFAM" id="SSF55785">
    <property type="entry name" value="PYP-like sensor domain (PAS domain)"/>
    <property type="match status" value="1"/>
</dbReference>
<proteinExistence type="predicted"/>
<sequence length="974" mass="109663">MAKSFNHTYHSKEELYRYISSSQIDLYPSILVQMFLGQLSMAEAKRLRSEVLSKLPGAVIIGCSTEGQVADGRIINQSPVLSFTVLEETEVVSTLFEAGEVQDGFQRGRQLAEELVNMETKAVILFASHLDMNPQEVLEGFHAVTPQIPVGGGVSIVTAGKKQSIVLTENSESENGIAAAALNNSNLHVHTFINEQWKEVGRPLTVTKSKGAIIEKIDHQKPLKVLKHYLGERFVAHLPESGVEFPFLVKRKDSTSTLFPTRIHSNGSIEMSKQVKQGESLTFAFADLEAIVDCSLKELNRLRKKPVESMFIFNCVARRQFITDFSESEMQMMGEVSSLSGFFSHGEILMDNDNPPELYSHSLTCLAISERGHLPPLERERFQYILTPEGNTRVSLTQLINASSYDIEKLNQNIQISEEYYRSLFDNNTDFVYSTDLKGRFNSINPTFLKTFGYTEEELIGKLSISYIFEEDVPRIKRHFYRTLSGKEQFYDLWIPSKSGEVQLFHIKNIPITIEGKCVGLFGIGRNITEQKKTEERITQLAYFDSETGLPNRVKFREIAEEFIERARKKRRRLGILFLDIDRFKLVNDTLGHSAGDRILIELAERIKNVLPKGAYLGRFGSDKFTILISKNVTDEKIKQVAEMIAEHIQIPVMQGNQEFYIKASIGVGVYPDHGTDLSDLLRNADTALNWAKSNGGDQIIFYTDEMNIKAMEKVKMESYLRKALERNELGIVYQPIVELSGRRVIGAEALLRWNHPYLGAVSPMEFIPLAEETGLIGQIGSWVLMEACKQANKWQEKGFPDFYISVNVSANQFQQPSFTHEINHALKVSGLSPENLCLELTESVMIQHSGHTIDRMEELSALGVKIAIDDFGTGYSSLGYLKDLPLHVLKIDKSFVQNIEESSPDYAIVQAVSTMGKGLGMQVVVEGIETSEQLELLDALNCDLGQGYLISRPVSPEEMEMWMIDSQAVMTKG</sequence>
<dbReference type="PANTHER" id="PTHR44757">
    <property type="entry name" value="DIGUANYLATE CYCLASE DGCP"/>
    <property type="match status" value="1"/>
</dbReference>
<keyword evidence="5" id="KW-1185">Reference proteome</keyword>
<dbReference type="InterPro" id="IPR000160">
    <property type="entry name" value="GGDEF_dom"/>
</dbReference>
<name>A0A3A1R4G0_9BACI</name>
<organism evidence="4 5">
    <name type="scientific">Bacillus salacetis</name>
    <dbReference type="NCBI Taxonomy" id="2315464"/>
    <lineage>
        <taxon>Bacteria</taxon>
        <taxon>Bacillati</taxon>
        <taxon>Bacillota</taxon>
        <taxon>Bacilli</taxon>
        <taxon>Bacillales</taxon>
        <taxon>Bacillaceae</taxon>
        <taxon>Bacillus</taxon>
    </lineage>
</organism>
<dbReference type="InterPro" id="IPR035965">
    <property type="entry name" value="PAS-like_dom_sf"/>
</dbReference>
<dbReference type="InterPro" id="IPR013702">
    <property type="entry name" value="FIST_domain_N"/>
</dbReference>
<dbReference type="Pfam" id="PF08495">
    <property type="entry name" value="FIST"/>
    <property type="match status" value="1"/>
</dbReference>
<dbReference type="SMART" id="SM00091">
    <property type="entry name" value="PAS"/>
    <property type="match status" value="1"/>
</dbReference>
<accession>A0A3A1R4G0</accession>
<dbReference type="SUPFAM" id="SSF141868">
    <property type="entry name" value="EAL domain-like"/>
    <property type="match status" value="1"/>
</dbReference>
<dbReference type="Gene3D" id="3.30.450.20">
    <property type="entry name" value="PAS domain"/>
    <property type="match status" value="1"/>
</dbReference>
<dbReference type="InterPro" id="IPR029787">
    <property type="entry name" value="Nucleotide_cyclase"/>
</dbReference>
<dbReference type="InterPro" id="IPR052155">
    <property type="entry name" value="Biofilm_reg_signaling"/>
</dbReference>
<dbReference type="PROSITE" id="PS50883">
    <property type="entry name" value="EAL"/>
    <property type="match status" value="1"/>
</dbReference>
<dbReference type="InterPro" id="IPR000014">
    <property type="entry name" value="PAS"/>
</dbReference>
<feature type="domain" description="GGDEF" evidence="3">
    <location>
        <begin position="572"/>
        <end position="705"/>
    </location>
</feature>
<evidence type="ECO:0000313" key="4">
    <source>
        <dbReference type="EMBL" id="RIW35302.1"/>
    </source>
</evidence>
<dbReference type="Gene3D" id="3.30.70.270">
    <property type="match status" value="1"/>
</dbReference>
<dbReference type="NCBIfam" id="TIGR00229">
    <property type="entry name" value="sensory_box"/>
    <property type="match status" value="1"/>
</dbReference>
<dbReference type="InterPro" id="IPR013767">
    <property type="entry name" value="PAS_fold"/>
</dbReference>
<dbReference type="SMART" id="SM00052">
    <property type="entry name" value="EAL"/>
    <property type="match status" value="1"/>
</dbReference>
<evidence type="ECO:0000259" key="3">
    <source>
        <dbReference type="PROSITE" id="PS50887"/>
    </source>
</evidence>
<dbReference type="FunFam" id="3.20.20.450:FF:000001">
    <property type="entry name" value="Cyclic di-GMP phosphodiesterase yahA"/>
    <property type="match status" value="1"/>
</dbReference>
<dbReference type="CDD" id="cd01948">
    <property type="entry name" value="EAL"/>
    <property type="match status" value="1"/>
</dbReference>
<dbReference type="InterPro" id="IPR043128">
    <property type="entry name" value="Rev_trsase/Diguanyl_cyclase"/>
</dbReference>
<dbReference type="PROSITE" id="PS50112">
    <property type="entry name" value="PAS"/>
    <property type="match status" value="1"/>
</dbReference>
<dbReference type="Pfam" id="PF00563">
    <property type="entry name" value="EAL"/>
    <property type="match status" value="1"/>
</dbReference>
<dbReference type="PROSITE" id="PS50887">
    <property type="entry name" value="GGDEF"/>
    <property type="match status" value="1"/>
</dbReference>
<dbReference type="AlphaFoldDB" id="A0A3A1R4G0"/>
<reference evidence="4 5" key="1">
    <citation type="submission" date="2018-09" db="EMBL/GenBank/DDBJ databases">
        <title>Bacillus saliacetes sp. nov., isolated from Thai shrimp paste (Ka-pi).</title>
        <authorList>
            <person name="Daroonpunt R."/>
            <person name="Tanasupawat S."/>
            <person name="Yiamsombut S."/>
        </authorList>
    </citation>
    <scope>NUCLEOTIDE SEQUENCE [LARGE SCALE GENOMIC DNA]</scope>
    <source>
        <strain evidence="4 5">SKP7-4</strain>
    </source>
</reference>
<dbReference type="InterPro" id="IPR001633">
    <property type="entry name" value="EAL_dom"/>
</dbReference>
<dbReference type="RefSeq" id="WP_119546349.1">
    <property type="nucleotide sequence ID" value="NZ_QXIR01000008.1"/>
</dbReference>
<dbReference type="SMART" id="SM00897">
    <property type="entry name" value="FIST"/>
    <property type="match status" value="1"/>
</dbReference>
<dbReference type="NCBIfam" id="TIGR00254">
    <property type="entry name" value="GGDEF"/>
    <property type="match status" value="1"/>
</dbReference>
<dbReference type="InterPro" id="IPR035919">
    <property type="entry name" value="EAL_sf"/>
</dbReference>
<dbReference type="EMBL" id="QXIR01000008">
    <property type="protein sequence ID" value="RIW35302.1"/>
    <property type="molecule type" value="Genomic_DNA"/>
</dbReference>
<dbReference type="SUPFAM" id="SSF55073">
    <property type="entry name" value="Nucleotide cyclase"/>
    <property type="match status" value="1"/>
</dbReference>
<dbReference type="Proteomes" id="UP000265801">
    <property type="component" value="Unassembled WGS sequence"/>
</dbReference>
<dbReference type="PANTHER" id="PTHR44757:SF2">
    <property type="entry name" value="BIOFILM ARCHITECTURE MAINTENANCE PROTEIN MBAA"/>
    <property type="match status" value="1"/>
</dbReference>
<dbReference type="OrthoDB" id="9759607at2"/>
<evidence type="ECO:0000259" key="1">
    <source>
        <dbReference type="PROSITE" id="PS50112"/>
    </source>
</evidence>
<dbReference type="InterPro" id="IPR019494">
    <property type="entry name" value="FIST_C"/>
</dbReference>
<dbReference type="CDD" id="cd01949">
    <property type="entry name" value="GGDEF"/>
    <property type="match status" value="1"/>
</dbReference>
<evidence type="ECO:0000313" key="5">
    <source>
        <dbReference type="Proteomes" id="UP000265801"/>
    </source>
</evidence>
<dbReference type="CDD" id="cd00130">
    <property type="entry name" value="PAS"/>
    <property type="match status" value="1"/>
</dbReference>
<dbReference type="Pfam" id="PF00989">
    <property type="entry name" value="PAS"/>
    <property type="match status" value="1"/>
</dbReference>
<evidence type="ECO:0000259" key="2">
    <source>
        <dbReference type="PROSITE" id="PS50883"/>
    </source>
</evidence>
<feature type="domain" description="PAS" evidence="1">
    <location>
        <begin position="417"/>
        <end position="487"/>
    </location>
</feature>
<dbReference type="SMART" id="SM01204">
    <property type="entry name" value="FIST_C"/>
    <property type="match status" value="1"/>
</dbReference>
<protein>
    <submittedName>
        <fullName evidence="4">EAL domain-containing protein</fullName>
    </submittedName>
</protein>
<dbReference type="Pfam" id="PF00990">
    <property type="entry name" value="GGDEF"/>
    <property type="match status" value="1"/>
</dbReference>
<dbReference type="Gene3D" id="3.20.20.450">
    <property type="entry name" value="EAL domain"/>
    <property type="match status" value="1"/>
</dbReference>
<dbReference type="SMART" id="SM00267">
    <property type="entry name" value="GGDEF"/>
    <property type="match status" value="1"/>
</dbReference>
<dbReference type="Pfam" id="PF10442">
    <property type="entry name" value="FIST_C"/>
    <property type="match status" value="1"/>
</dbReference>
<comment type="caution">
    <text evidence="4">The sequence shown here is derived from an EMBL/GenBank/DDBJ whole genome shotgun (WGS) entry which is preliminary data.</text>
</comment>
<gene>
    <name evidence="4" type="ORF">D3H55_07855</name>
</gene>
<feature type="domain" description="EAL" evidence="2">
    <location>
        <begin position="714"/>
        <end position="968"/>
    </location>
</feature>
<dbReference type="GO" id="GO:0006355">
    <property type="term" value="P:regulation of DNA-templated transcription"/>
    <property type="evidence" value="ECO:0007669"/>
    <property type="project" value="InterPro"/>
</dbReference>